<evidence type="ECO:0000256" key="1">
    <source>
        <dbReference type="ARBA" id="ARBA00004123"/>
    </source>
</evidence>
<keyword evidence="16" id="KW-1185">Reference proteome</keyword>
<feature type="domain" description="MPN" evidence="14">
    <location>
        <begin position="35"/>
        <end position="175"/>
    </location>
</feature>
<keyword evidence="6" id="KW-0645">Protease</keyword>
<evidence type="ECO:0000256" key="8">
    <source>
        <dbReference type="ARBA" id="ARBA00022790"/>
    </source>
</evidence>
<evidence type="ECO:0000313" key="16">
    <source>
        <dbReference type="Proteomes" id="UP000218231"/>
    </source>
</evidence>
<keyword evidence="12" id="KW-0539">Nucleus</keyword>
<keyword evidence="11" id="KW-0482">Metalloprotease</keyword>
<evidence type="ECO:0000259" key="14">
    <source>
        <dbReference type="PROSITE" id="PS50249"/>
    </source>
</evidence>
<reference evidence="15 16" key="1">
    <citation type="journal article" date="2017" name="Curr. Biol.">
        <title>Genome architecture and evolution of a unichromosomal asexual nematode.</title>
        <authorList>
            <person name="Fradin H."/>
            <person name="Zegar C."/>
            <person name="Gutwein M."/>
            <person name="Lucas J."/>
            <person name="Kovtun M."/>
            <person name="Corcoran D."/>
            <person name="Baugh L.R."/>
            <person name="Kiontke K."/>
            <person name="Gunsalus K."/>
            <person name="Fitch D.H."/>
            <person name="Piano F."/>
        </authorList>
    </citation>
    <scope>NUCLEOTIDE SEQUENCE [LARGE SCALE GENOMIC DNA]</scope>
    <source>
        <strain evidence="15">PF1309</strain>
    </source>
</reference>
<keyword evidence="9" id="KW-0378">Hydrolase</keyword>
<gene>
    <name evidence="15" type="ORF">WR25_00260</name>
</gene>
<dbReference type="Pfam" id="PF18323">
    <property type="entry name" value="CSN5_C"/>
    <property type="match status" value="1"/>
</dbReference>
<evidence type="ECO:0000256" key="3">
    <source>
        <dbReference type="ARBA" id="ARBA00006008"/>
    </source>
</evidence>
<dbReference type="InterPro" id="IPR000555">
    <property type="entry name" value="JAMM/MPN+_dom"/>
</dbReference>
<dbReference type="OrthoDB" id="10266268at2759"/>
<name>A0A2A2JQV2_9BILA</name>
<keyword evidence="8" id="KW-0736">Signalosome</keyword>
<keyword evidence="7" id="KW-0479">Metal-binding</keyword>
<comment type="similarity">
    <text evidence="3">Belongs to the peptidase M67A family. CSN5 subfamily.</text>
</comment>
<dbReference type="InterPro" id="IPR050242">
    <property type="entry name" value="JAMM_MPN+_peptidase_M67A"/>
</dbReference>
<evidence type="ECO:0000256" key="10">
    <source>
        <dbReference type="ARBA" id="ARBA00022833"/>
    </source>
</evidence>
<evidence type="ECO:0000256" key="2">
    <source>
        <dbReference type="ARBA" id="ARBA00004496"/>
    </source>
</evidence>
<evidence type="ECO:0000256" key="9">
    <source>
        <dbReference type="ARBA" id="ARBA00022801"/>
    </source>
</evidence>
<dbReference type="GO" id="GO:0046872">
    <property type="term" value="F:metal ion binding"/>
    <property type="evidence" value="ECO:0007669"/>
    <property type="project" value="UniProtKB-KW"/>
</dbReference>
<organism evidence="15 16">
    <name type="scientific">Diploscapter pachys</name>
    <dbReference type="NCBI Taxonomy" id="2018661"/>
    <lineage>
        <taxon>Eukaryota</taxon>
        <taxon>Metazoa</taxon>
        <taxon>Ecdysozoa</taxon>
        <taxon>Nematoda</taxon>
        <taxon>Chromadorea</taxon>
        <taxon>Rhabditida</taxon>
        <taxon>Rhabditina</taxon>
        <taxon>Rhabditomorpha</taxon>
        <taxon>Rhabditoidea</taxon>
        <taxon>Rhabditidae</taxon>
        <taxon>Diploscapter</taxon>
    </lineage>
</organism>
<protein>
    <recommendedName>
        <fullName evidence="4">COP9 signalosome complex subunit 5</fullName>
    </recommendedName>
</protein>
<dbReference type="Proteomes" id="UP000218231">
    <property type="component" value="Unassembled WGS sequence"/>
</dbReference>
<evidence type="ECO:0000256" key="12">
    <source>
        <dbReference type="ARBA" id="ARBA00023242"/>
    </source>
</evidence>
<evidence type="ECO:0000256" key="7">
    <source>
        <dbReference type="ARBA" id="ARBA00022723"/>
    </source>
</evidence>
<evidence type="ECO:0000256" key="5">
    <source>
        <dbReference type="ARBA" id="ARBA00022490"/>
    </source>
</evidence>
<dbReference type="SMART" id="SM00232">
    <property type="entry name" value="JAB_MPN"/>
    <property type="match status" value="1"/>
</dbReference>
<dbReference type="InterPro" id="IPR040961">
    <property type="entry name" value="CSN5_C"/>
</dbReference>
<dbReference type="STRING" id="2018661.A0A2A2JQV2"/>
<dbReference type="PROSITE" id="PS50249">
    <property type="entry name" value="MPN"/>
    <property type="match status" value="1"/>
</dbReference>
<dbReference type="AlphaFoldDB" id="A0A2A2JQV2"/>
<evidence type="ECO:0000256" key="4">
    <source>
        <dbReference type="ARBA" id="ARBA00014880"/>
    </source>
</evidence>
<keyword evidence="10" id="KW-0862">Zinc</keyword>
<dbReference type="GO" id="GO:0006508">
    <property type="term" value="P:proteolysis"/>
    <property type="evidence" value="ECO:0007669"/>
    <property type="project" value="UniProtKB-KW"/>
</dbReference>
<comment type="caution">
    <text evidence="15">The sequence shown here is derived from an EMBL/GenBank/DDBJ whole genome shotgun (WGS) entry which is preliminary data.</text>
</comment>
<accession>A0A2A2JQV2</accession>
<evidence type="ECO:0000256" key="13">
    <source>
        <dbReference type="SAM" id="MobiDB-lite"/>
    </source>
</evidence>
<proteinExistence type="inferred from homology"/>
<evidence type="ECO:0000256" key="6">
    <source>
        <dbReference type="ARBA" id="ARBA00022670"/>
    </source>
</evidence>
<dbReference type="FunFam" id="3.40.140.10:FF:000203">
    <property type="entry name" value="COP9 signalosome complex subunit 5"/>
    <property type="match status" value="1"/>
</dbReference>
<feature type="region of interest" description="Disordered" evidence="13">
    <location>
        <begin position="1"/>
        <end position="21"/>
    </location>
</feature>
<dbReference type="Gene3D" id="3.40.140.10">
    <property type="entry name" value="Cytidine Deaminase, domain 2"/>
    <property type="match status" value="1"/>
</dbReference>
<dbReference type="PANTHER" id="PTHR10410">
    <property type="entry name" value="EUKARYOTIC TRANSLATION INITIATION FACTOR 3 -RELATED"/>
    <property type="match status" value="1"/>
</dbReference>
<dbReference type="GO" id="GO:0005737">
    <property type="term" value="C:cytoplasm"/>
    <property type="evidence" value="ECO:0007669"/>
    <property type="project" value="UniProtKB-SubCell"/>
</dbReference>
<evidence type="ECO:0000313" key="15">
    <source>
        <dbReference type="EMBL" id="PAV64001.1"/>
    </source>
</evidence>
<evidence type="ECO:0000256" key="11">
    <source>
        <dbReference type="ARBA" id="ARBA00023049"/>
    </source>
</evidence>
<dbReference type="Pfam" id="PF01398">
    <property type="entry name" value="JAB"/>
    <property type="match status" value="1"/>
</dbReference>
<dbReference type="EMBL" id="LIAE01010287">
    <property type="protein sequence ID" value="PAV64001.1"/>
    <property type="molecule type" value="Genomic_DNA"/>
</dbReference>
<keyword evidence="5" id="KW-0963">Cytoplasm</keyword>
<feature type="compositionally biased region" description="Polar residues" evidence="13">
    <location>
        <begin position="12"/>
        <end position="21"/>
    </location>
</feature>
<dbReference type="CDD" id="cd08069">
    <property type="entry name" value="MPN_RPN11_CSN5"/>
    <property type="match status" value="1"/>
</dbReference>
<dbReference type="GO" id="GO:0008237">
    <property type="term" value="F:metallopeptidase activity"/>
    <property type="evidence" value="ECO:0007669"/>
    <property type="project" value="UniProtKB-KW"/>
</dbReference>
<comment type="subcellular location">
    <subcellularLocation>
        <location evidence="2">Cytoplasm</location>
    </subcellularLocation>
    <subcellularLocation>
        <location evidence="1">Nucleus</location>
    </subcellularLocation>
</comment>
<dbReference type="InterPro" id="IPR037518">
    <property type="entry name" value="MPN"/>
</dbReference>
<dbReference type="GO" id="GO:0008180">
    <property type="term" value="C:COP9 signalosome"/>
    <property type="evidence" value="ECO:0007669"/>
    <property type="project" value="UniProtKB-KW"/>
</dbReference>
<sequence>MAESMEAVAPTGTGTDNSIPQQNWELANQIKVDELFEHSASIQSEIRAAKPWDKDPQYFKLVMGLLQGRVDAHCFIILDTFALPVEGTETRVNAQQQAYEYMTVYTDRSERMGIKEKIVGWYHSHPGYGCWLSGIDCATQQMNQQFQEPWLAIVVDPLRTMSAGKARHFRDIRRFMSIVDIGAFRTYPKGYKPPERGPQEYQMIPINKIEDFGVHCNEYYPLEIQFFKSELDAQLLRALWNSHWLNTLSSSPLLSNVEFIRNQMADVTQKLKVIEKACGSSKPSEQTFEKLQKVALDSESIGHEVLAGHLSQCLKMHLFGAGDKNFKLEHASKANGSNEGQKIIDADMVE</sequence>
<dbReference type="SUPFAM" id="SSF102712">
    <property type="entry name" value="JAB1/MPN domain"/>
    <property type="match status" value="1"/>
</dbReference>